<dbReference type="AlphaFoldDB" id="A0A9J6B1J5"/>
<proteinExistence type="predicted"/>
<feature type="compositionally biased region" description="Polar residues" evidence="1">
    <location>
        <begin position="1"/>
        <end position="10"/>
    </location>
</feature>
<gene>
    <name evidence="2" type="ORF">H5410_002152</name>
</gene>
<keyword evidence="3" id="KW-1185">Reference proteome</keyword>
<evidence type="ECO:0000256" key="1">
    <source>
        <dbReference type="SAM" id="MobiDB-lite"/>
    </source>
</evidence>
<reference evidence="2 3" key="1">
    <citation type="submission" date="2020-09" db="EMBL/GenBank/DDBJ databases">
        <title>De no assembly of potato wild relative species, Solanum commersonii.</title>
        <authorList>
            <person name="Cho K."/>
        </authorList>
    </citation>
    <scope>NUCLEOTIDE SEQUENCE [LARGE SCALE GENOMIC DNA]</scope>
    <source>
        <strain evidence="2">LZ3.2</strain>
        <tissue evidence="2">Leaf</tissue>
    </source>
</reference>
<protein>
    <submittedName>
        <fullName evidence="2">Uncharacterized protein</fullName>
    </submittedName>
</protein>
<dbReference type="EMBL" id="JACXVP010000001">
    <property type="protein sequence ID" value="KAG5630435.1"/>
    <property type="molecule type" value="Genomic_DNA"/>
</dbReference>
<name>A0A9J6B1J5_SOLCO</name>
<sequence>MFSTAMQNLDPSVYTDTDADADADADTDMDVDPDLDANANFNCELGFWGYFGLQVILEDLRLEEHELGSFCQLNGLAQM</sequence>
<evidence type="ECO:0000313" key="3">
    <source>
        <dbReference type="Proteomes" id="UP000824120"/>
    </source>
</evidence>
<dbReference type="Proteomes" id="UP000824120">
    <property type="component" value="Chromosome 1"/>
</dbReference>
<feature type="region of interest" description="Disordered" evidence="1">
    <location>
        <begin position="1"/>
        <end position="30"/>
    </location>
</feature>
<comment type="caution">
    <text evidence="2">The sequence shown here is derived from an EMBL/GenBank/DDBJ whole genome shotgun (WGS) entry which is preliminary data.</text>
</comment>
<accession>A0A9J6B1J5</accession>
<organism evidence="2 3">
    <name type="scientific">Solanum commersonii</name>
    <name type="common">Commerson's wild potato</name>
    <name type="synonym">Commerson's nightshade</name>
    <dbReference type="NCBI Taxonomy" id="4109"/>
    <lineage>
        <taxon>Eukaryota</taxon>
        <taxon>Viridiplantae</taxon>
        <taxon>Streptophyta</taxon>
        <taxon>Embryophyta</taxon>
        <taxon>Tracheophyta</taxon>
        <taxon>Spermatophyta</taxon>
        <taxon>Magnoliopsida</taxon>
        <taxon>eudicotyledons</taxon>
        <taxon>Gunneridae</taxon>
        <taxon>Pentapetalae</taxon>
        <taxon>asterids</taxon>
        <taxon>lamiids</taxon>
        <taxon>Solanales</taxon>
        <taxon>Solanaceae</taxon>
        <taxon>Solanoideae</taxon>
        <taxon>Solaneae</taxon>
        <taxon>Solanum</taxon>
    </lineage>
</organism>
<feature type="compositionally biased region" description="Acidic residues" evidence="1">
    <location>
        <begin position="17"/>
        <end position="30"/>
    </location>
</feature>
<evidence type="ECO:0000313" key="2">
    <source>
        <dbReference type="EMBL" id="KAG5630435.1"/>
    </source>
</evidence>